<feature type="signal peptide" evidence="7">
    <location>
        <begin position="1"/>
        <end position="22"/>
    </location>
</feature>
<keyword evidence="3 7" id="KW-0812">Transmembrane</keyword>
<feature type="transmembrane region" description="Helical" evidence="7">
    <location>
        <begin position="172"/>
        <end position="191"/>
    </location>
</feature>
<dbReference type="GO" id="GO:0006506">
    <property type="term" value="P:GPI anchor biosynthetic process"/>
    <property type="evidence" value="ECO:0007669"/>
    <property type="project" value="UniProtKB-KW"/>
</dbReference>
<keyword evidence="7" id="KW-0256">Endoplasmic reticulum</keyword>
<feature type="chain" id="PRO_5034478607" description="Post-GPI attachment to proteins factor 3" evidence="7">
    <location>
        <begin position="23"/>
        <end position="395"/>
    </location>
</feature>
<keyword evidence="4 7" id="KW-0732">Signal</keyword>
<proteinExistence type="inferred from homology"/>
<feature type="transmembrane region" description="Helical" evidence="7">
    <location>
        <begin position="321"/>
        <end position="342"/>
    </location>
</feature>
<reference evidence="8" key="1">
    <citation type="submission" date="2020-10" db="EMBL/GenBank/DDBJ databases">
        <title>The Whole-Genome Sequence of Metschnikowia persimmonesis, a Novel Endophytic Yeast Species Isolated from Medicinal Plant Diospyros kaki Thumb.</title>
        <authorList>
            <person name="Rahmat E."/>
            <person name="Kang Y."/>
        </authorList>
    </citation>
    <scope>NUCLEOTIDE SEQUENCE</scope>
    <source>
        <strain evidence="8">KIOM G15050</strain>
    </source>
</reference>
<feature type="transmembrane region" description="Helical" evidence="7">
    <location>
        <begin position="262"/>
        <end position="282"/>
    </location>
</feature>
<accession>A0A8H7LC93</accession>
<evidence type="ECO:0000256" key="1">
    <source>
        <dbReference type="ARBA" id="ARBA00004127"/>
    </source>
</evidence>
<evidence type="ECO:0000256" key="4">
    <source>
        <dbReference type="ARBA" id="ARBA00022729"/>
    </source>
</evidence>
<dbReference type="GO" id="GO:0005789">
    <property type="term" value="C:endoplasmic reticulum membrane"/>
    <property type="evidence" value="ECO:0007669"/>
    <property type="project" value="UniProtKB-SubCell"/>
</dbReference>
<dbReference type="Proteomes" id="UP000649328">
    <property type="component" value="Unassembled WGS sequence"/>
</dbReference>
<name>A0A8H7LC93_9ASCO</name>
<comment type="similarity">
    <text evidence="7">Belongs to the PGAP3 family.</text>
</comment>
<dbReference type="PANTHER" id="PTHR13148:SF0">
    <property type="entry name" value="POST-GPI ATTACHMENT TO PROTEINS FACTOR 3"/>
    <property type="match status" value="1"/>
</dbReference>
<comment type="caution">
    <text evidence="7">Lacks conserved residue(s) required for the propagation of feature annotation.</text>
</comment>
<dbReference type="OrthoDB" id="419770at2759"/>
<evidence type="ECO:0000313" key="9">
    <source>
        <dbReference type="Proteomes" id="UP000649328"/>
    </source>
</evidence>
<organism evidence="8 9">
    <name type="scientific">Metschnikowia pulcherrima</name>
    <dbReference type="NCBI Taxonomy" id="27326"/>
    <lineage>
        <taxon>Eukaryota</taxon>
        <taxon>Fungi</taxon>
        <taxon>Dikarya</taxon>
        <taxon>Ascomycota</taxon>
        <taxon>Saccharomycotina</taxon>
        <taxon>Pichiomycetes</taxon>
        <taxon>Metschnikowiaceae</taxon>
        <taxon>Metschnikowia</taxon>
    </lineage>
</organism>
<evidence type="ECO:0000256" key="3">
    <source>
        <dbReference type="ARBA" id="ARBA00022692"/>
    </source>
</evidence>
<comment type="subcellular location">
    <subcellularLocation>
        <location evidence="1">Endomembrane system</location>
        <topology evidence="1">Multi-pass membrane protein</topology>
    </subcellularLocation>
    <subcellularLocation>
        <location evidence="7">Endoplasmic reticulum membrane</location>
        <topology evidence="7">Multi-pass membrane protein</topology>
    </subcellularLocation>
</comment>
<evidence type="ECO:0000313" key="8">
    <source>
        <dbReference type="EMBL" id="KAF8002563.1"/>
    </source>
</evidence>
<feature type="transmembrane region" description="Helical" evidence="7">
    <location>
        <begin position="233"/>
        <end position="250"/>
    </location>
</feature>
<dbReference type="EMBL" id="JACBPP010000004">
    <property type="protein sequence ID" value="KAF8002563.1"/>
    <property type="molecule type" value="Genomic_DNA"/>
</dbReference>
<comment type="function">
    <text evidence="7">Involved in the lipid remodeling steps of GPI-anchor maturation.</text>
</comment>
<keyword evidence="5 7" id="KW-1133">Transmembrane helix</keyword>
<gene>
    <name evidence="8" type="ORF">HF325_003528</name>
</gene>
<evidence type="ECO:0000256" key="2">
    <source>
        <dbReference type="ARBA" id="ARBA00022502"/>
    </source>
</evidence>
<dbReference type="InterPro" id="IPR007217">
    <property type="entry name" value="Per1-like"/>
</dbReference>
<evidence type="ECO:0000256" key="7">
    <source>
        <dbReference type="RuleBase" id="RU365066"/>
    </source>
</evidence>
<dbReference type="AlphaFoldDB" id="A0A8H7LC93"/>
<dbReference type="Pfam" id="PF04080">
    <property type="entry name" value="Per1"/>
    <property type="match status" value="1"/>
</dbReference>
<sequence length="395" mass="47191">MLYFNSIFKAWVTLRLFNFAFCSPGDKLPEFKDCLHQCRQISCFHNPYYLMQEEHRAALNKIDYKFKRYEPSWKFDLTIPFHLAVLFWDCKSNCDYQCQRIITKERKDRGDEVYQFYGKWPFYRVFGIQEFFSAVFSVANFVPHYFGYQKIKKFQKTNPQEKACLNPMMRNVKLVAIVTMCAWVCSTVFHIRDFLITERLDYYFAGLTVLTGCYAIGFRYLRLYLPSRRLYAWLWKFLCLGAYCAHIHRLTTDWLYTYNMRANIFVGIVQNIMWGLTCFSLYTKFYEHETGDDKAINLTHLNYVQTKQVLMQSFFAKSSKLFSLYPLVLCGIVILGMSLEIFDFPPILGDLVDAHSLWHLVTVFPALFGWYDWMLWDINENVWDDLRSIQTKKDQ</sequence>
<keyword evidence="6 7" id="KW-0472">Membrane</keyword>
<dbReference type="PANTHER" id="PTHR13148">
    <property type="entry name" value="PER1-RELATED"/>
    <property type="match status" value="1"/>
</dbReference>
<keyword evidence="2 7" id="KW-0337">GPI-anchor biosynthesis</keyword>
<evidence type="ECO:0000256" key="5">
    <source>
        <dbReference type="ARBA" id="ARBA00022989"/>
    </source>
</evidence>
<feature type="transmembrane region" description="Helical" evidence="7">
    <location>
        <begin position="354"/>
        <end position="371"/>
    </location>
</feature>
<protein>
    <recommendedName>
        <fullName evidence="7">Post-GPI attachment to proteins factor 3</fullName>
    </recommendedName>
</protein>
<feature type="transmembrane region" description="Helical" evidence="7">
    <location>
        <begin position="203"/>
        <end position="221"/>
    </location>
</feature>
<evidence type="ECO:0000256" key="6">
    <source>
        <dbReference type="ARBA" id="ARBA00023136"/>
    </source>
</evidence>
<comment type="caution">
    <text evidence="8">The sequence shown here is derived from an EMBL/GenBank/DDBJ whole genome shotgun (WGS) entry which is preliminary data.</text>
</comment>
<dbReference type="GO" id="GO:0016788">
    <property type="term" value="F:hydrolase activity, acting on ester bonds"/>
    <property type="evidence" value="ECO:0007669"/>
    <property type="project" value="TreeGrafter"/>
</dbReference>
<keyword evidence="9" id="KW-1185">Reference proteome</keyword>